<accession>A0ABW5K7E1</accession>
<evidence type="ECO:0000313" key="5">
    <source>
        <dbReference type="EMBL" id="MFD2543651.1"/>
    </source>
</evidence>
<keyword evidence="1 3" id="KW-0732">Signal</keyword>
<comment type="caution">
    <text evidence="5">The sequence shown here is derived from an EMBL/GenBank/DDBJ whole genome shotgun (WGS) entry which is preliminary data.</text>
</comment>
<dbReference type="Proteomes" id="UP001597467">
    <property type="component" value="Unassembled WGS sequence"/>
</dbReference>
<gene>
    <name evidence="5" type="ORF">ACFSSB_15060</name>
</gene>
<feature type="domain" description="LamG-like jellyroll fold" evidence="4">
    <location>
        <begin position="429"/>
        <end position="562"/>
    </location>
</feature>
<reference evidence="6" key="1">
    <citation type="journal article" date="2019" name="Int. J. Syst. Evol. Microbiol.">
        <title>The Global Catalogue of Microorganisms (GCM) 10K type strain sequencing project: providing services to taxonomists for standard genome sequencing and annotation.</title>
        <authorList>
            <consortium name="The Broad Institute Genomics Platform"/>
            <consortium name="The Broad Institute Genome Sequencing Center for Infectious Disease"/>
            <person name="Wu L."/>
            <person name="Ma J."/>
        </authorList>
    </citation>
    <scope>NUCLEOTIDE SEQUENCE [LARGE SCALE GENOMIC DNA]</scope>
    <source>
        <strain evidence="6">KCTC 42808</strain>
    </source>
</reference>
<protein>
    <submittedName>
        <fullName evidence="5">LamG domain-containing protein</fullName>
    </submittedName>
</protein>
<keyword evidence="6" id="KW-1185">Reference proteome</keyword>
<dbReference type="PROSITE" id="PS51257">
    <property type="entry name" value="PROKAR_LIPOPROTEIN"/>
    <property type="match status" value="1"/>
</dbReference>
<dbReference type="RefSeq" id="WP_379905770.1">
    <property type="nucleotide sequence ID" value="NZ_JBHULM010000012.1"/>
</dbReference>
<evidence type="ECO:0000256" key="3">
    <source>
        <dbReference type="SAM" id="SignalP"/>
    </source>
</evidence>
<evidence type="ECO:0000313" key="6">
    <source>
        <dbReference type="Proteomes" id="UP001597467"/>
    </source>
</evidence>
<dbReference type="SMART" id="SM00560">
    <property type="entry name" value="LamGL"/>
    <property type="match status" value="1"/>
</dbReference>
<organism evidence="5 6">
    <name type="scientific">Lacinutrix gracilariae</name>
    <dbReference type="NCBI Taxonomy" id="1747198"/>
    <lineage>
        <taxon>Bacteria</taxon>
        <taxon>Pseudomonadati</taxon>
        <taxon>Bacteroidota</taxon>
        <taxon>Flavobacteriia</taxon>
        <taxon>Flavobacteriales</taxon>
        <taxon>Flavobacteriaceae</taxon>
        <taxon>Lacinutrix</taxon>
    </lineage>
</organism>
<proteinExistence type="predicted"/>
<evidence type="ECO:0000256" key="2">
    <source>
        <dbReference type="ARBA" id="ARBA00023157"/>
    </source>
</evidence>
<feature type="signal peptide" evidence="3">
    <location>
        <begin position="1"/>
        <end position="23"/>
    </location>
</feature>
<evidence type="ECO:0000259" key="4">
    <source>
        <dbReference type="SMART" id="SM00560"/>
    </source>
</evidence>
<dbReference type="Pfam" id="PF13385">
    <property type="entry name" value="Laminin_G_3"/>
    <property type="match status" value="1"/>
</dbReference>
<sequence>MKTINFKKIFFLPLLLVMFITSCQDEVTEITNPNEEDTIEANSSLANLMRNTAANDGSIDNIIDLANCLEIQLPVTVIVDGIEIIVSSQSDYDLIEDLFDASGNTTNDLDIVFPITIIFSDYTELVLQNQDALDVLIDSCNGENEEDDDIECVDFQYPIVFSVYNTDFQVIDTVTINDDEALYLFIENLEGGILASLNFPVTMVLANGNTLVVENNAELETVIVENQDDCDEDDDYDWNDDDFEDCDVNIAGLEEYLLACDIEAYTYDASGNILDENYLNFNAAGEVIVNGEPAVVEVGSWLLLETDSGYELHIQGLLTFSILNGDWLLLGCDEDEYIFQQETGNDTVIMELEQECEDCNNPEVLINDLVIYMPFAEEVHDLISGFSAENITNTFVEDRAGNSSCAIAFTGNDTFEIPVNTNSELIQGDSFSISVWFKMQNDIPGNLETFFRSPGNATQGFQLGVYDLNTPLFNDNSSFFLWDNDWNGEVDVQWDNTDWHHVVITVDASNTVRMYRDGTQRNMEENSNLNIGSLASDGYLIGEGFIGYLDDLRVYKKALSTNEVGALFNLESDCYTCL</sequence>
<dbReference type="InterPro" id="IPR013320">
    <property type="entry name" value="ConA-like_dom_sf"/>
</dbReference>
<feature type="chain" id="PRO_5047030770" evidence="3">
    <location>
        <begin position="24"/>
        <end position="578"/>
    </location>
</feature>
<evidence type="ECO:0000256" key="1">
    <source>
        <dbReference type="ARBA" id="ARBA00022729"/>
    </source>
</evidence>
<dbReference type="InterPro" id="IPR006558">
    <property type="entry name" value="LamG-like"/>
</dbReference>
<name>A0ABW5K7E1_9FLAO</name>
<dbReference type="SUPFAM" id="SSF49899">
    <property type="entry name" value="Concanavalin A-like lectins/glucanases"/>
    <property type="match status" value="1"/>
</dbReference>
<dbReference type="Gene3D" id="2.60.120.200">
    <property type="match status" value="1"/>
</dbReference>
<dbReference type="EMBL" id="JBHULM010000012">
    <property type="protein sequence ID" value="MFD2543651.1"/>
    <property type="molecule type" value="Genomic_DNA"/>
</dbReference>
<keyword evidence="2" id="KW-1015">Disulfide bond</keyword>